<feature type="transmembrane region" description="Helical" evidence="1">
    <location>
        <begin position="34"/>
        <end position="54"/>
    </location>
</feature>
<feature type="transmembrane region" description="Helical" evidence="1">
    <location>
        <begin position="61"/>
        <end position="79"/>
    </location>
</feature>
<accession>A0A367E7A4</accession>
<dbReference type="AlphaFoldDB" id="A0A367E7A4"/>
<dbReference type="EMBL" id="QOIN01000073">
    <property type="protein sequence ID" value="RCG13936.1"/>
    <property type="molecule type" value="Genomic_DNA"/>
</dbReference>
<keyword evidence="1" id="KW-0472">Membrane</keyword>
<gene>
    <name evidence="2" type="ORF">DTL70_32630</name>
</gene>
<comment type="caution">
    <text evidence="2">The sequence shown here is derived from an EMBL/GenBank/DDBJ whole genome shotgun (WGS) entry which is preliminary data.</text>
</comment>
<reference evidence="2 3" key="1">
    <citation type="submission" date="2018-06" db="EMBL/GenBank/DDBJ databases">
        <title>Streptomyces reniochalinae sp. nov. and Streptomyces diacarnus sp. nov. from marine sponges.</title>
        <authorList>
            <person name="Li L."/>
        </authorList>
    </citation>
    <scope>NUCLEOTIDE SEQUENCE [LARGE SCALE GENOMIC DNA]</scope>
    <source>
        <strain evidence="2 3">LHW51701</strain>
    </source>
</reference>
<keyword evidence="1" id="KW-0812">Transmembrane</keyword>
<evidence type="ECO:0000256" key="1">
    <source>
        <dbReference type="SAM" id="Phobius"/>
    </source>
</evidence>
<organism evidence="2 3">
    <name type="scientific">Streptomyces diacarni</name>
    <dbReference type="NCBI Taxonomy" id="2800381"/>
    <lineage>
        <taxon>Bacteria</taxon>
        <taxon>Bacillati</taxon>
        <taxon>Actinomycetota</taxon>
        <taxon>Actinomycetes</taxon>
        <taxon>Kitasatosporales</taxon>
        <taxon>Streptomycetaceae</taxon>
        <taxon>Streptomyces</taxon>
    </lineage>
</organism>
<evidence type="ECO:0000313" key="2">
    <source>
        <dbReference type="EMBL" id="RCG13936.1"/>
    </source>
</evidence>
<evidence type="ECO:0008006" key="4">
    <source>
        <dbReference type="Google" id="ProtNLM"/>
    </source>
</evidence>
<dbReference type="Proteomes" id="UP000252914">
    <property type="component" value="Unassembled WGS sequence"/>
</dbReference>
<feature type="transmembrane region" description="Helical" evidence="1">
    <location>
        <begin position="189"/>
        <end position="206"/>
    </location>
</feature>
<keyword evidence="1" id="KW-1133">Transmembrane helix</keyword>
<keyword evidence="3" id="KW-1185">Reference proteome</keyword>
<evidence type="ECO:0000313" key="3">
    <source>
        <dbReference type="Proteomes" id="UP000252914"/>
    </source>
</evidence>
<name>A0A367E7A4_9ACTN</name>
<sequence>MTAGADLRLLRAAVFAAACVTVSAAGHILAAGTMVPLVPLALGFGCVFTLAVALAGRERSLPGIAGLLTLGQFALHVLFSFGTMGASGSAQAAAGTRPGSSDGPGGVRALAGKLLCNHSAAGMSEADARRIVSRAGLDPDTAASAAAGGGSAGHSAHHAAQAASSVPFPDTPLDCLRDAARAAVGMFDAPMLLGHLCAALLLGWLLRRGEAALWRLVRLSADAADTADELVAALALSRALAYVRALHAGLLPKTPARSVFPRPRDERAPRSVTLDHTVHRRGPPARTADAFALAA</sequence>
<dbReference type="RefSeq" id="WP_114025635.1">
    <property type="nucleotide sequence ID" value="NZ_JBEYTF010000009.1"/>
</dbReference>
<protein>
    <recommendedName>
        <fullName evidence="4">Integral membrane protein</fullName>
    </recommendedName>
</protein>
<proteinExistence type="predicted"/>